<dbReference type="SUPFAM" id="SSF75420">
    <property type="entry name" value="YhbC-like, N-terminal domain"/>
    <property type="match status" value="1"/>
</dbReference>
<evidence type="ECO:0000256" key="2">
    <source>
        <dbReference type="ARBA" id="ARBA00022517"/>
    </source>
</evidence>
<dbReference type="Pfam" id="PF17384">
    <property type="entry name" value="DUF150_C"/>
    <property type="match status" value="1"/>
</dbReference>
<keyword evidence="7" id="KW-1185">Reference proteome</keyword>
<dbReference type="AlphaFoldDB" id="A0A849AKN3"/>
<dbReference type="PANTHER" id="PTHR33867">
    <property type="entry name" value="RIBOSOME MATURATION FACTOR RIMP"/>
    <property type="match status" value="1"/>
</dbReference>
<evidence type="ECO:0000256" key="3">
    <source>
        <dbReference type="HAMAP-Rule" id="MF_01077"/>
    </source>
</evidence>
<dbReference type="RefSeq" id="WP_171156583.1">
    <property type="nucleotide sequence ID" value="NZ_JABENB010000002.1"/>
</dbReference>
<keyword evidence="1 3" id="KW-0963">Cytoplasm</keyword>
<comment type="similarity">
    <text evidence="3">Belongs to the RimP family.</text>
</comment>
<feature type="domain" description="Ribosome maturation factor RimP C-terminal" evidence="5">
    <location>
        <begin position="103"/>
        <end position="148"/>
    </location>
</feature>
<evidence type="ECO:0000313" key="6">
    <source>
        <dbReference type="EMBL" id="NNG40377.1"/>
    </source>
</evidence>
<sequence>MSADSQSARTERIATDLTGVLAPLGLVVEDITVMPAGKRRLVRVLVDREFPADADPTAPVPPLDLDQIADATRAVSDRLDETDAMGEQPYVLEVSSPGTDRPLTQPRHFRRNVGRLVEVTADGAEPVTGRITRADDTGITLAVPGQKGGAASEQVRTYDEGLRGAVQVEWNRSDDAPASGEGDDD</sequence>
<evidence type="ECO:0000259" key="5">
    <source>
        <dbReference type="Pfam" id="PF17384"/>
    </source>
</evidence>
<dbReference type="GO" id="GO:0000028">
    <property type="term" value="P:ribosomal small subunit assembly"/>
    <property type="evidence" value="ECO:0007669"/>
    <property type="project" value="TreeGrafter"/>
</dbReference>
<protein>
    <recommendedName>
        <fullName evidence="3">Ribosome maturation factor RimP</fullName>
    </recommendedName>
</protein>
<evidence type="ECO:0000259" key="4">
    <source>
        <dbReference type="Pfam" id="PF02576"/>
    </source>
</evidence>
<comment type="function">
    <text evidence="3">Required for maturation of 30S ribosomal subunits.</text>
</comment>
<dbReference type="EMBL" id="JABENB010000002">
    <property type="protein sequence ID" value="NNG40377.1"/>
    <property type="molecule type" value="Genomic_DNA"/>
</dbReference>
<organism evidence="6 7">
    <name type="scientific">Flexivirga aerilata</name>
    <dbReference type="NCBI Taxonomy" id="1656889"/>
    <lineage>
        <taxon>Bacteria</taxon>
        <taxon>Bacillati</taxon>
        <taxon>Actinomycetota</taxon>
        <taxon>Actinomycetes</taxon>
        <taxon>Micrococcales</taxon>
        <taxon>Dermacoccaceae</taxon>
        <taxon>Flexivirga</taxon>
    </lineage>
</organism>
<accession>A0A849AKN3</accession>
<dbReference type="SUPFAM" id="SSF74942">
    <property type="entry name" value="YhbC-like, C-terminal domain"/>
    <property type="match status" value="1"/>
</dbReference>
<proteinExistence type="inferred from homology"/>
<evidence type="ECO:0000313" key="7">
    <source>
        <dbReference type="Proteomes" id="UP000557772"/>
    </source>
</evidence>
<evidence type="ECO:0000256" key="1">
    <source>
        <dbReference type="ARBA" id="ARBA00022490"/>
    </source>
</evidence>
<dbReference type="InterPro" id="IPR036847">
    <property type="entry name" value="RimP_C_sf"/>
</dbReference>
<dbReference type="GO" id="GO:0006412">
    <property type="term" value="P:translation"/>
    <property type="evidence" value="ECO:0007669"/>
    <property type="project" value="TreeGrafter"/>
</dbReference>
<dbReference type="Gene3D" id="3.30.300.70">
    <property type="entry name" value="RimP-like superfamily, N-terminal"/>
    <property type="match status" value="1"/>
</dbReference>
<feature type="domain" description="Ribosome maturation factor RimP N-terminal" evidence="4">
    <location>
        <begin position="19"/>
        <end position="100"/>
    </location>
</feature>
<dbReference type="HAMAP" id="MF_01077">
    <property type="entry name" value="RimP"/>
    <property type="match status" value="1"/>
</dbReference>
<name>A0A849AKN3_9MICO</name>
<dbReference type="NCBIfam" id="NF000930">
    <property type="entry name" value="PRK00092.2-2"/>
    <property type="match status" value="1"/>
</dbReference>
<dbReference type="Proteomes" id="UP000557772">
    <property type="component" value="Unassembled WGS sequence"/>
</dbReference>
<dbReference type="PANTHER" id="PTHR33867:SF1">
    <property type="entry name" value="RIBOSOME MATURATION FACTOR RIMP"/>
    <property type="match status" value="1"/>
</dbReference>
<comment type="subcellular location">
    <subcellularLocation>
        <location evidence="3">Cytoplasm</location>
    </subcellularLocation>
</comment>
<comment type="caution">
    <text evidence="6">The sequence shown here is derived from an EMBL/GenBank/DDBJ whole genome shotgun (WGS) entry which is preliminary data.</text>
</comment>
<dbReference type="CDD" id="cd01734">
    <property type="entry name" value="YlxS_C"/>
    <property type="match status" value="1"/>
</dbReference>
<dbReference type="InterPro" id="IPR035956">
    <property type="entry name" value="RimP_N_sf"/>
</dbReference>
<dbReference type="InterPro" id="IPR003728">
    <property type="entry name" value="Ribosome_maturation_RimP"/>
</dbReference>
<dbReference type="InterPro" id="IPR028998">
    <property type="entry name" value="RimP_C"/>
</dbReference>
<dbReference type="GO" id="GO:0005829">
    <property type="term" value="C:cytosol"/>
    <property type="evidence" value="ECO:0007669"/>
    <property type="project" value="TreeGrafter"/>
</dbReference>
<dbReference type="Pfam" id="PF02576">
    <property type="entry name" value="RimP_N"/>
    <property type="match status" value="1"/>
</dbReference>
<gene>
    <name evidence="3 6" type="primary">rimP</name>
    <name evidence="6" type="ORF">HJ588_13990</name>
</gene>
<dbReference type="InterPro" id="IPR028989">
    <property type="entry name" value="RimP_N"/>
</dbReference>
<reference evidence="6 7" key="1">
    <citation type="submission" date="2020-05" db="EMBL/GenBank/DDBJ databases">
        <title>Flexivirga sp. ID2601S isolated from air conditioner.</title>
        <authorList>
            <person name="Kim D.H."/>
        </authorList>
    </citation>
    <scope>NUCLEOTIDE SEQUENCE [LARGE SCALE GENOMIC DNA]</scope>
    <source>
        <strain evidence="6 7">ID2601S</strain>
    </source>
</reference>
<keyword evidence="2 3" id="KW-0690">Ribosome biogenesis</keyword>